<dbReference type="Pfam" id="PF14938">
    <property type="entry name" value="SNAP"/>
    <property type="match status" value="1"/>
</dbReference>
<evidence type="ECO:0000313" key="2">
    <source>
        <dbReference type="EMBL" id="KRX17778.1"/>
    </source>
</evidence>
<name>A0A0V0RTF1_9BILA</name>
<dbReference type="EMBL" id="JYDL01000082">
    <property type="protein sequence ID" value="KRX17778.1"/>
    <property type="molecule type" value="Genomic_DNA"/>
</dbReference>
<comment type="caution">
    <text evidence="2">The sequence shown here is derived from an EMBL/GenBank/DDBJ whole genome shotgun (WGS) entry which is preliminary data.</text>
</comment>
<evidence type="ECO:0000313" key="3">
    <source>
        <dbReference type="Proteomes" id="UP000054630"/>
    </source>
</evidence>
<dbReference type="STRING" id="6336.A0A0V0RTF1"/>
<dbReference type="PROSITE" id="PS50005">
    <property type="entry name" value="TPR"/>
    <property type="match status" value="4"/>
</dbReference>
<protein>
    <submittedName>
        <fullName evidence="2">Tetratricopeptide repeat protein 28</fullName>
    </submittedName>
</protein>
<dbReference type="Gene3D" id="1.25.40.10">
    <property type="entry name" value="Tetratricopeptide repeat domain"/>
    <property type="match status" value="6"/>
</dbReference>
<dbReference type="Pfam" id="PF13432">
    <property type="entry name" value="TPR_16"/>
    <property type="match status" value="1"/>
</dbReference>
<feature type="non-terminal residue" evidence="2">
    <location>
        <position position="1822"/>
    </location>
</feature>
<feature type="repeat" description="TPR" evidence="1">
    <location>
        <begin position="745"/>
        <end position="778"/>
    </location>
</feature>
<accession>A0A0V0RTF1</accession>
<feature type="repeat" description="TPR" evidence="1">
    <location>
        <begin position="80"/>
        <end position="113"/>
    </location>
</feature>
<dbReference type="PANTHER" id="PTHR10098">
    <property type="entry name" value="RAPSYN-RELATED"/>
    <property type="match status" value="1"/>
</dbReference>
<organism evidence="2 3">
    <name type="scientific">Trichinella nelsoni</name>
    <dbReference type="NCBI Taxonomy" id="6336"/>
    <lineage>
        <taxon>Eukaryota</taxon>
        <taxon>Metazoa</taxon>
        <taxon>Ecdysozoa</taxon>
        <taxon>Nematoda</taxon>
        <taxon>Enoplea</taxon>
        <taxon>Dorylaimia</taxon>
        <taxon>Trichinellida</taxon>
        <taxon>Trichinellidae</taxon>
        <taxon>Trichinella</taxon>
    </lineage>
</organism>
<dbReference type="Proteomes" id="UP000054630">
    <property type="component" value="Unassembled WGS sequence"/>
</dbReference>
<sequence>MVTFQLVIKAAKKNLMKMDPEMDLPSTSKHKVNQNENPPTPQFCWFAKHIDIGVHAYARGDYESALAAYEAALFSEPNNSKLLGNMALTLEKLERYDDALDKIQRSLEINPNSSINYKRKGAILLKKHLWPQAAVAFSFSIIHNPNDADLLNEVYKYMMESPLAEQIKIAVNMLDHVADKRTPFAVLGVIGQQLLEMGYKRQAATILENALKLEEENWIFRSSTESSLTLAYISLGNYERALECSKQALKEYEEAGDEATALNCKLRVASIHLQLGQFAEADHCYSEVLITSLKQRIWSYGIYSWLGLAMVAYKQGRYGPALHAHARCIAWANKLQLPLYVKSNVHVSLLHILVENRRIREALEVGSLLIQTVDQFGNLEDRAVTRITLGQIYMRCYSFPIRVTQLYKEASTIFGKLERWMYQFQASMAITLLCLDLEWLKRADIWARRLIKLAVLCNSPPIDAQACRCVGHVLLKLNALKTSALFLTRSIQIAEEFGDSALLREVRILKAKCMCRMRRHNEAIKLYRNALVASRQDSRSLEEVIALQGMCQCLIHVGDPEMANGQAAHLHRIAYDSKQSAPVRQHALCALADYLVQRQRYLDAITFYELYLTMVQEEGLQGCEIRACDCLGDAHRLLGAHALSIRYYTQALSLAKQLGRVEDTIIGYYKLGRAQCIMGNFQEALKSGKFMLAMAHFLHWPVYKATALSLLADILVGMGKPEVGLHIACRALALSRKTKDLSNEFDVSMQVAKALFAIGQYKEALEYYMRAESLSETTQDWHSMFIAVHFMGKCYEKLEDFPQVISCRLRRLEIASRKGLILDELCALSAVSETCILINQHSEAITYLLRQRTLLDSDNGRAYCPRFYKRCMTLLTGSYAALNKWKWTAPLYEELIEVESTCPRSRLLYGLSIFKLRMYETAMPHFKRAIELENENHVDETVIVDALALMAASAWAIRKFEMAKAYAERRRQHAVEKSLPQSECLALLQLGMIVSTTDEVIAAAEKALALAVSQQMDDAQLRATELIICKKEADGDIDGCRAMLENLRNIYTVENKPYLPAQVNYLVIKAILDFEENSFSTALNLLNEAMALADSCSDDLVGAMVRIWLAIVLWADNKLQNSRNVFCDIFKAELSPYPCAETMLRGNWCGISLIEHTAFLLLFLLTIMKRPLEALEVAERLRRIYCNWSEESWKITYSNIILDKDLLLKEYKSRTLVYCIQIENAVFFWILGGESDVQFWAYQMNNYKMHDLAMAIDSTYESEKNPKELEREPWKRTPGIYKIQMPYKRAEEKVKKLVLAKIPQMGLIKARKRLEAALRTALRGSQFVDVISHKEMCNFPWKRLVEKLAPANQAAKIEIIPKIFTELDCFPAKLAEKERLSGDFLAACTFMNDNMSKTPTTAELSSSRKWGKICRLAMALRLVLVAPKRRMALLLLVHLVDKILERIKEGEKKLLYTLESCIVKQIEGKIMGLDDILCILGFKRTQTLDTCCMDIEWYFPLQNEDDILGYARNLFYALLHIPRDIMNAISRVSGEMAHIGTIVHIVQYLNIEVLKLAVEDSLFVGAVLTKEEASNGISTPLFMALNLKAFPICNNSIRLVCILTESTMSDITQCWLALAGCFADKLSSVIRVTSEEASQILVRGKPSEIMVSKSPPDIPQKMPICDEDWKIFESDVLFADILVDKKKKKNKQKWRKKSKLKKLHKWKSETALIDSEKEWDKFASDGEEREEVSENEEDKDMIGCINVEIPSAEELEDLYEIYKECPFNNLLVVLLIDKLSAVSQAQFPITVIQTGLSAREIFQEFPYTYPSCALIQRRKLCS</sequence>
<feature type="repeat" description="TPR" evidence="1">
    <location>
        <begin position="903"/>
        <end position="936"/>
    </location>
</feature>
<dbReference type="Pfam" id="PF13181">
    <property type="entry name" value="TPR_8"/>
    <property type="match status" value="1"/>
</dbReference>
<evidence type="ECO:0000256" key="1">
    <source>
        <dbReference type="PROSITE-ProRule" id="PRU00339"/>
    </source>
</evidence>
<proteinExistence type="predicted"/>
<dbReference type="PANTHER" id="PTHR10098:SF108">
    <property type="entry name" value="TETRATRICOPEPTIDE REPEAT PROTEIN 28"/>
    <property type="match status" value="1"/>
</dbReference>
<gene>
    <name evidence="2" type="primary">TTC28</name>
    <name evidence="2" type="ORF">T07_12566</name>
</gene>
<dbReference type="OrthoDB" id="626167at2759"/>
<dbReference type="InterPro" id="IPR019734">
    <property type="entry name" value="TPR_rpt"/>
</dbReference>
<reference evidence="2 3" key="1">
    <citation type="submission" date="2015-01" db="EMBL/GenBank/DDBJ databases">
        <title>Evolution of Trichinella species and genotypes.</title>
        <authorList>
            <person name="Korhonen P.K."/>
            <person name="Edoardo P."/>
            <person name="Giuseppe L.R."/>
            <person name="Gasser R.B."/>
        </authorList>
    </citation>
    <scope>NUCLEOTIDE SEQUENCE [LARGE SCALE GENOMIC DNA]</scope>
    <source>
        <strain evidence="2">ISS37</strain>
    </source>
</reference>
<dbReference type="SMART" id="SM00028">
    <property type="entry name" value="TPR"/>
    <property type="match status" value="16"/>
</dbReference>
<dbReference type="InterPro" id="IPR011990">
    <property type="entry name" value="TPR-like_helical_dom_sf"/>
</dbReference>
<feature type="repeat" description="TPR" evidence="1">
    <location>
        <begin position="46"/>
        <end position="79"/>
    </location>
</feature>
<dbReference type="SUPFAM" id="SSF48452">
    <property type="entry name" value="TPR-like"/>
    <property type="match status" value="5"/>
</dbReference>
<keyword evidence="3" id="KW-1185">Reference proteome</keyword>
<keyword evidence="1" id="KW-0802">TPR repeat</keyword>